<dbReference type="AlphaFoldDB" id="D7UAY1"/>
<dbReference type="HOGENOM" id="CLU_1573471_0_0_1"/>
<keyword evidence="2" id="KW-1185">Reference proteome</keyword>
<dbReference type="eggNOG" id="ENOG502T2CS">
    <property type="taxonomic scope" value="Eukaryota"/>
</dbReference>
<name>D7UAY1_VITVI</name>
<evidence type="ECO:0000313" key="1">
    <source>
        <dbReference type="EMBL" id="CBI39896.3"/>
    </source>
</evidence>
<sequence length="170" mass="19136">MYESLEIGSPLTFSMEDPAILILMNNSQLSIHCFTNQFKCTLPLIDFSEATDAGKHSQRGSSCSLVENMDAKFRVLVSKFKSGRCPSKQIPSLISISMHPLIRIDFWTDLIKDPQTVQSPMILLALRVFSGFPSITTFGLWKLLPSLSYRSPFHVGEITHKHPTFTTNQN</sequence>
<dbReference type="InParanoid" id="D7UAY1"/>
<dbReference type="PaxDb" id="29760-VIT_19s0015g02190.t01"/>
<organism evidence="1 2">
    <name type="scientific">Vitis vinifera</name>
    <name type="common">Grape</name>
    <dbReference type="NCBI Taxonomy" id="29760"/>
    <lineage>
        <taxon>Eukaryota</taxon>
        <taxon>Viridiplantae</taxon>
        <taxon>Streptophyta</taxon>
        <taxon>Embryophyta</taxon>
        <taxon>Tracheophyta</taxon>
        <taxon>Spermatophyta</taxon>
        <taxon>Magnoliopsida</taxon>
        <taxon>eudicotyledons</taxon>
        <taxon>Gunneridae</taxon>
        <taxon>Pentapetalae</taxon>
        <taxon>rosids</taxon>
        <taxon>Vitales</taxon>
        <taxon>Vitaceae</taxon>
        <taxon>Viteae</taxon>
        <taxon>Vitis</taxon>
    </lineage>
</organism>
<evidence type="ECO:0000313" key="2">
    <source>
        <dbReference type="Proteomes" id="UP000009183"/>
    </source>
</evidence>
<protein>
    <submittedName>
        <fullName evidence="1">Uncharacterized protein</fullName>
    </submittedName>
</protein>
<reference evidence="2" key="1">
    <citation type="journal article" date="2007" name="Nature">
        <title>The grapevine genome sequence suggests ancestral hexaploidization in major angiosperm phyla.</title>
        <authorList>
            <consortium name="The French-Italian Public Consortium for Grapevine Genome Characterization."/>
            <person name="Jaillon O."/>
            <person name="Aury J.-M."/>
            <person name="Noel B."/>
            <person name="Policriti A."/>
            <person name="Clepet C."/>
            <person name="Casagrande A."/>
            <person name="Choisne N."/>
            <person name="Aubourg S."/>
            <person name="Vitulo N."/>
            <person name="Jubin C."/>
            <person name="Vezzi A."/>
            <person name="Legeai F."/>
            <person name="Hugueney P."/>
            <person name="Dasilva C."/>
            <person name="Horner D."/>
            <person name="Mica E."/>
            <person name="Jublot D."/>
            <person name="Poulain J."/>
            <person name="Bruyere C."/>
            <person name="Billault A."/>
            <person name="Segurens B."/>
            <person name="Gouyvenoux M."/>
            <person name="Ugarte E."/>
            <person name="Cattonaro F."/>
            <person name="Anthouard V."/>
            <person name="Vico V."/>
            <person name="Del Fabbro C."/>
            <person name="Alaux M."/>
            <person name="Di Gaspero G."/>
            <person name="Dumas V."/>
            <person name="Felice N."/>
            <person name="Paillard S."/>
            <person name="Juman I."/>
            <person name="Moroldo M."/>
            <person name="Scalabrin S."/>
            <person name="Canaguier A."/>
            <person name="Le Clainche I."/>
            <person name="Malacrida G."/>
            <person name="Durand E."/>
            <person name="Pesole G."/>
            <person name="Laucou V."/>
            <person name="Chatelet P."/>
            <person name="Merdinoglu D."/>
            <person name="Delledonne M."/>
            <person name="Pezzotti M."/>
            <person name="Lecharny A."/>
            <person name="Scarpelli C."/>
            <person name="Artiguenave F."/>
            <person name="Pe M.E."/>
            <person name="Valle G."/>
            <person name="Morgante M."/>
            <person name="Caboche M."/>
            <person name="Adam-Blondon A.-F."/>
            <person name="Weissenbach J."/>
            <person name="Quetier F."/>
            <person name="Wincker P."/>
        </authorList>
    </citation>
    <scope>NUCLEOTIDE SEQUENCE [LARGE SCALE GENOMIC DNA]</scope>
    <source>
        <strain evidence="2">cv. Pinot noir / PN40024</strain>
    </source>
</reference>
<dbReference type="ExpressionAtlas" id="D7UAY1">
    <property type="expression patterns" value="baseline"/>
</dbReference>
<dbReference type="EMBL" id="FN596747">
    <property type="protein sequence ID" value="CBI39896.3"/>
    <property type="molecule type" value="Genomic_DNA"/>
</dbReference>
<gene>
    <name evidence="1" type="ordered locus">VIT_19s0015g02190</name>
</gene>
<proteinExistence type="predicted"/>
<dbReference type="Proteomes" id="UP000009183">
    <property type="component" value="Chromosome 19"/>
</dbReference>
<accession>D7UAY1</accession>